<sequence>MHVVVRVRRTDMFLACVARVSAIEQVPHATSKLGSNLAVVPATLIVCLALRNKEQLTYHDAKHRTHKAPLPHSPHQTLRLEHVRLIGSGQQLEHVPGHHAQHRLGDVGGDGWVRIPALDRRQVLGVLQGRRAVRVDAHRNAGDVHGQGEREGAEPGREFKWRVRG</sequence>
<keyword evidence="3" id="KW-1185">Reference proteome</keyword>
<dbReference type="Proteomes" id="UP000218209">
    <property type="component" value="Unassembled WGS sequence"/>
</dbReference>
<reference evidence="2 3" key="1">
    <citation type="submission" date="2017-03" db="EMBL/GenBank/DDBJ databases">
        <title>WGS assembly of Porphyra umbilicalis.</title>
        <authorList>
            <person name="Brawley S.H."/>
            <person name="Blouin N.A."/>
            <person name="Ficko-Blean E."/>
            <person name="Wheeler G.L."/>
            <person name="Lohr M."/>
            <person name="Goodson H.V."/>
            <person name="Jenkins J.W."/>
            <person name="Blaby-Haas C.E."/>
            <person name="Helliwell K.E."/>
            <person name="Chan C."/>
            <person name="Marriage T."/>
            <person name="Bhattacharya D."/>
            <person name="Klein A.S."/>
            <person name="Badis Y."/>
            <person name="Brodie J."/>
            <person name="Cao Y."/>
            <person name="Collen J."/>
            <person name="Dittami S.M."/>
            <person name="Gachon C.M."/>
            <person name="Green B.R."/>
            <person name="Karpowicz S."/>
            <person name="Kim J.W."/>
            <person name="Kudahl U."/>
            <person name="Lin S."/>
            <person name="Michel G."/>
            <person name="Mittag M."/>
            <person name="Olson B.J."/>
            <person name="Pangilinan J."/>
            <person name="Peng Y."/>
            <person name="Qiu H."/>
            <person name="Shu S."/>
            <person name="Singer J.T."/>
            <person name="Smith A.G."/>
            <person name="Sprecher B.N."/>
            <person name="Wagner V."/>
            <person name="Wang W."/>
            <person name="Wang Z.-Y."/>
            <person name="Yan J."/>
            <person name="Yarish C."/>
            <person name="Zoeuner-Riek S."/>
            <person name="Zhuang Y."/>
            <person name="Zou Y."/>
            <person name="Lindquist E.A."/>
            <person name="Grimwood J."/>
            <person name="Barry K."/>
            <person name="Rokhsar D.S."/>
            <person name="Schmutz J."/>
            <person name="Stiller J.W."/>
            <person name="Grossman A.R."/>
            <person name="Prochnik S.E."/>
        </authorList>
    </citation>
    <scope>NUCLEOTIDE SEQUENCE [LARGE SCALE GENOMIC DNA]</scope>
    <source>
        <strain evidence="2">4086291</strain>
    </source>
</reference>
<evidence type="ECO:0000313" key="3">
    <source>
        <dbReference type="Proteomes" id="UP000218209"/>
    </source>
</evidence>
<accession>A0A1X6PHJ3</accession>
<evidence type="ECO:0000313" key="2">
    <source>
        <dbReference type="EMBL" id="OSX80206.1"/>
    </source>
</evidence>
<feature type="region of interest" description="Disordered" evidence="1">
    <location>
        <begin position="142"/>
        <end position="165"/>
    </location>
</feature>
<gene>
    <name evidence="2" type="ORF">BU14_0057s0027</name>
</gene>
<protein>
    <submittedName>
        <fullName evidence="2">Uncharacterized protein</fullName>
    </submittedName>
</protein>
<proteinExistence type="predicted"/>
<evidence type="ECO:0000256" key="1">
    <source>
        <dbReference type="SAM" id="MobiDB-lite"/>
    </source>
</evidence>
<dbReference type="EMBL" id="KV918779">
    <property type="protein sequence ID" value="OSX80206.1"/>
    <property type="molecule type" value="Genomic_DNA"/>
</dbReference>
<organism evidence="2 3">
    <name type="scientific">Porphyra umbilicalis</name>
    <name type="common">Purple laver</name>
    <name type="synonym">Red alga</name>
    <dbReference type="NCBI Taxonomy" id="2786"/>
    <lineage>
        <taxon>Eukaryota</taxon>
        <taxon>Rhodophyta</taxon>
        <taxon>Bangiophyceae</taxon>
        <taxon>Bangiales</taxon>
        <taxon>Bangiaceae</taxon>
        <taxon>Porphyra</taxon>
    </lineage>
</organism>
<name>A0A1X6PHJ3_PORUM</name>
<dbReference type="AlphaFoldDB" id="A0A1X6PHJ3"/>